<dbReference type="InterPro" id="IPR016024">
    <property type="entry name" value="ARM-type_fold"/>
</dbReference>
<dbReference type="Proteomes" id="UP000039865">
    <property type="component" value="Unassembled WGS sequence"/>
</dbReference>
<name>A0A078AI06_STYLE</name>
<dbReference type="EMBL" id="CCKQ01010354">
    <property type="protein sequence ID" value="CDW81870.1"/>
    <property type="molecule type" value="Genomic_DNA"/>
</dbReference>
<dbReference type="SUPFAM" id="SSF48371">
    <property type="entry name" value="ARM repeat"/>
    <property type="match status" value="1"/>
</dbReference>
<evidence type="ECO:0000313" key="1">
    <source>
        <dbReference type="EMBL" id="CDW81870.1"/>
    </source>
</evidence>
<gene>
    <name evidence="1" type="primary">Contig7387.g7894</name>
    <name evidence="1" type="ORF">STYLEM_10894</name>
</gene>
<organism evidence="1 2">
    <name type="scientific">Stylonychia lemnae</name>
    <name type="common">Ciliate</name>
    <dbReference type="NCBI Taxonomy" id="5949"/>
    <lineage>
        <taxon>Eukaryota</taxon>
        <taxon>Sar</taxon>
        <taxon>Alveolata</taxon>
        <taxon>Ciliophora</taxon>
        <taxon>Intramacronucleata</taxon>
        <taxon>Spirotrichea</taxon>
        <taxon>Stichotrichia</taxon>
        <taxon>Sporadotrichida</taxon>
        <taxon>Oxytrichidae</taxon>
        <taxon>Stylonychinae</taxon>
        <taxon>Stylonychia</taxon>
    </lineage>
</organism>
<accession>A0A078AI06</accession>
<sequence>MEEIKHALRSLGKGEKITRIMAQSLLKTIKQQNKVNFLRNIFDVIFNHSELKKDDQFLVDISVKLIKRNIDDQFLMEPEIIGYVVKELTPQISKFINKTQDMFEYNREQLSELFCIFIRYFEIDFRDVINIQSNQDKVTDKQISLVRQLIKSELILIETEFMFLRNLIKRCDPLARINLFIDIVLVCEEGFNVEDLFSLIFSAQHCQQEYLEGYLRISDIEPIIYSDHLNTILMWVQKADIQKHQEVESVLRIFSNVYNSIKVPLNERIVNKILDNCLKLVVLKLKQDSEFISDDTMAFIVEFILSIDQKFKNKKQCQSYLIQITQDSIINDKDKNVRQGGILMLLVLSRYLDTSQISEIYPLVIMVMQMCQFYKQDEAIVQSVIKVLKYILTISDHCLFEYYGLQILQFLHQNFNLNQLQVQKEVYFTLIVFIKEMGDSKENQNDSSKLQLAFAQIANAVYKLMNDQENHIWLLNSLQYILKQVTDETIINKLVEKVLDSENKESILVFSKIAINQEKNINKQNLILFNMKLHAMLKLKMNQEEVLKSARILLRNDIFSEILKSQQIYILSIAILRDQIQILSQIDLQFDLNNSSEQRFNQALASLRQSLKNINEIIEKGIKIKIPIEIKLSDITLFIELIKVIQKHQDYYAPIKTILSKLLRKVFFLLYKESMLQEARIIMQYYFIQCLTSQKLIQNEKIQISKDLIHIILNNHEEFIENSISPDLITFSQILLNQLNISFKLQSESLNQSIMNIIFAMIQVIPYQTVSLQNVMYNQYIQKTLKNNQPIKLFKTLTLKFLYKVLKYSMISAVSIMYSSFEVFLNFMTEKDDKQLLKISIKGLNLMVQLSAFTKTEKDIKTILQNIQAIIIDNQIQSLHDQMIYKILANCINIVNVVLKQLISGDYQDEQQILLNIQTLLSYWLIHIINLEKKSHDNYDHIETFIHILTSNHLFLIGKNNQNLSGILKILSLSLTEYCFENDVEVEVAEVLLEIQTQHPMIFIMAMTILDSDEKQFINRLIEKKSNKSKSQKNGLLEVNDV</sequence>
<dbReference type="AlphaFoldDB" id="A0A078AI06"/>
<reference evidence="1 2" key="1">
    <citation type="submission" date="2014-06" db="EMBL/GenBank/DDBJ databases">
        <authorList>
            <person name="Swart Estienne"/>
        </authorList>
    </citation>
    <scope>NUCLEOTIDE SEQUENCE [LARGE SCALE GENOMIC DNA]</scope>
    <source>
        <strain evidence="1 2">130c</strain>
    </source>
</reference>
<keyword evidence="2" id="KW-1185">Reference proteome</keyword>
<evidence type="ECO:0000313" key="2">
    <source>
        <dbReference type="Proteomes" id="UP000039865"/>
    </source>
</evidence>
<dbReference type="InParanoid" id="A0A078AI06"/>
<protein>
    <submittedName>
        <fullName evidence="1">Uncharacterized protein</fullName>
    </submittedName>
</protein>
<proteinExistence type="predicted"/>